<dbReference type="GO" id="GO:0043048">
    <property type="term" value="P:dolichyl monophosphate biosynthetic process"/>
    <property type="evidence" value="ECO:0007669"/>
    <property type="project" value="TreeGrafter"/>
</dbReference>
<dbReference type="PANTHER" id="PTHR13205">
    <property type="entry name" value="TRANSMEMBRANE PROTEIN 15-RELATED"/>
    <property type="match status" value="1"/>
</dbReference>
<evidence type="ECO:0000256" key="9">
    <source>
        <dbReference type="ARBA" id="ARBA00023136"/>
    </source>
</evidence>
<evidence type="ECO:0000256" key="7">
    <source>
        <dbReference type="ARBA" id="ARBA00022824"/>
    </source>
</evidence>
<comment type="subcellular location">
    <subcellularLocation>
        <location evidence="1">Endoplasmic reticulum membrane</location>
        <topology evidence="1">Multi-pass membrane protein</topology>
    </subcellularLocation>
</comment>
<evidence type="ECO:0000256" key="6">
    <source>
        <dbReference type="ARBA" id="ARBA00022777"/>
    </source>
</evidence>
<feature type="transmembrane region" description="Helical" evidence="10">
    <location>
        <begin position="74"/>
        <end position="93"/>
    </location>
</feature>
<name>A0A8J9YER0_9NEOP</name>
<evidence type="ECO:0000256" key="4">
    <source>
        <dbReference type="ARBA" id="ARBA00022679"/>
    </source>
</evidence>
<protein>
    <recommendedName>
        <fullName evidence="3">dolichol kinase</fullName>
        <ecNumber evidence="3">2.7.1.108</ecNumber>
    </recommendedName>
</protein>
<evidence type="ECO:0000256" key="5">
    <source>
        <dbReference type="ARBA" id="ARBA00022692"/>
    </source>
</evidence>
<feature type="transmembrane region" description="Helical" evidence="10">
    <location>
        <begin position="129"/>
        <end position="149"/>
    </location>
</feature>
<gene>
    <name evidence="11" type="ORF">BINO364_LOCUS10647</name>
</gene>
<feature type="transmembrane region" description="Helical" evidence="10">
    <location>
        <begin position="193"/>
        <end position="214"/>
    </location>
</feature>
<dbReference type="GO" id="GO:0004168">
    <property type="term" value="F:dolichol kinase activity"/>
    <property type="evidence" value="ECO:0007669"/>
    <property type="project" value="UniProtKB-EC"/>
</dbReference>
<evidence type="ECO:0000256" key="3">
    <source>
        <dbReference type="ARBA" id="ARBA00012132"/>
    </source>
</evidence>
<sequence>MSNITKCFKLVYDTVIIKYKEPLENLDRQISMHLQEADIRTRPSHSNGIWCPFLLPAILMTYTCFDNVSLLYKFISLSSLGLLCYCMLFLIFFSTSSEVLKTTSFSGCVASGTLTSAIIHIFLQQGLQISIVLPLSSTMLFAWLLQLNIIKCHNTFTIGEAMIMTQSVVLFCAMCLVKFFYELHSADEETEFIGVIVYTVLSTVGLIVTALYILSDSQRNLNALAYIIGSAVIFVLLMLHSILGSNCLITIFSYIFLKNNRAKIFAFWLILLVIAICVLCIRTKLAVKASTVTRKTFHVLASLVFMSGIIFDVNLMTLAAGIGLGVLIFVEALRKSGIEPISSPLQSTFLVYSDEKDCGLFAMTPLYLYIGLAFPLLVVPNRADRDLELLSGVLSIGVGDTAASWFGSKYGFNKWSGSNRTLEGTAFNILSQVGTVYALQLFGLLNAKYALLRTIFAATVSGLVEAKTDQVDNLVLPLVTMLAFQFTRIFY</sequence>
<evidence type="ECO:0000256" key="10">
    <source>
        <dbReference type="SAM" id="Phobius"/>
    </source>
</evidence>
<feature type="transmembrane region" description="Helical" evidence="10">
    <location>
        <begin position="105"/>
        <end position="123"/>
    </location>
</feature>
<feature type="transmembrane region" description="Helical" evidence="10">
    <location>
        <begin position="387"/>
        <end position="406"/>
    </location>
</feature>
<keyword evidence="7" id="KW-0256">Endoplasmic reticulum</keyword>
<organism evidence="11 12">
    <name type="scientific">Brenthis ino</name>
    <name type="common">lesser marbled fritillary</name>
    <dbReference type="NCBI Taxonomy" id="405034"/>
    <lineage>
        <taxon>Eukaryota</taxon>
        <taxon>Metazoa</taxon>
        <taxon>Ecdysozoa</taxon>
        <taxon>Arthropoda</taxon>
        <taxon>Hexapoda</taxon>
        <taxon>Insecta</taxon>
        <taxon>Pterygota</taxon>
        <taxon>Neoptera</taxon>
        <taxon>Endopterygota</taxon>
        <taxon>Lepidoptera</taxon>
        <taxon>Glossata</taxon>
        <taxon>Ditrysia</taxon>
        <taxon>Papilionoidea</taxon>
        <taxon>Nymphalidae</taxon>
        <taxon>Heliconiinae</taxon>
        <taxon>Argynnini</taxon>
        <taxon>Brenthis</taxon>
    </lineage>
</organism>
<feature type="transmembrane region" description="Helical" evidence="10">
    <location>
        <begin position="49"/>
        <end position="68"/>
    </location>
</feature>
<proteinExistence type="inferred from homology"/>
<feature type="transmembrane region" description="Helical" evidence="10">
    <location>
        <begin position="161"/>
        <end position="181"/>
    </location>
</feature>
<keyword evidence="6" id="KW-0418">Kinase</keyword>
<evidence type="ECO:0000256" key="1">
    <source>
        <dbReference type="ARBA" id="ARBA00004477"/>
    </source>
</evidence>
<dbReference type="PANTHER" id="PTHR13205:SF15">
    <property type="entry name" value="DOLICHOL KINASE"/>
    <property type="match status" value="1"/>
</dbReference>
<dbReference type="OrthoDB" id="377083at2759"/>
<keyword evidence="12" id="KW-1185">Reference proteome</keyword>
<feature type="transmembrane region" description="Helical" evidence="10">
    <location>
        <begin position="360"/>
        <end position="380"/>
    </location>
</feature>
<keyword evidence="9 10" id="KW-0472">Membrane</keyword>
<keyword evidence="8 10" id="KW-1133">Transmembrane helix</keyword>
<dbReference type="EMBL" id="OV170225">
    <property type="protein sequence ID" value="CAH0725021.1"/>
    <property type="molecule type" value="Genomic_DNA"/>
</dbReference>
<keyword evidence="5 10" id="KW-0812">Transmembrane</keyword>
<feature type="transmembrane region" description="Helical" evidence="10">
    <location>
        <begin position="262"/>
        <end position="281"/>
    </location>
</feature>
<reference evidence="11" key="1">
    <citation type="submission" date="2021-12" db="EMBL/GenBank/DDBJ databases">
        <authorList>
            <person name="Martin H S."/>
        </authorList>
    </citation>
    <scope>NUCLEOTIDE SEQUENCE</scope>
</reference>
<dbReference type="EC" id="2.7.1.108" evidence="3"/>
<feature type="transmembrane region" description="Helical" evidence="10">
    <location>
        <begin position="226"/>
        <end position="256"/>
    </location>
</feature>
<feature type="non-terminal residue" evidence="11">
    <location>
        <position position="491"/>
    </location>
</feature>
<evidence type="ECO:0000256" key="8">
    <source>
        <dbReference type="ARBA" id="ARBA00022989"/>
    </source>
</evidence>
<evidence type="ECO:0000313" key="11">
    <source>
        <dbReference type="EMBL" id="CAH0725021.1"/>
    </source>
</evidence>
<dbReference type="InterPro" id="IPR032974">
    <property type="entry name" value="Polypren_kinase"/>
</dbReference>
<accession>A0A8J9YER0</accession>
<evidence type="ECO:0000313" key="12">
    <source>
        <dbReference type="Proteomes" id="UP000838878"/>
    </source>
</evidence>
<comment type="similarity">
    <text evidence="2">Belongs to the polyprenol kinase family.</text>
</comment>
<feature type="transmembrane region" description="Helical" evidence="10">
    <location>
        <begin position="426"/>
        <end position="445"/>
    </location>
</feature>
<dbReference type="Proteomes" id="UP000838878">
    <property type="component" value="Chromosome 5"/>
</dbReference>
<keyword evidence="4" id="KW-0808">Transferase</keyword>
<dbReference type="GO" id="GO:0005789">
    <property type="term" value="C:endoplasmic reticulum membrane"/>
    <property type="evidence" value="ECO:0007669"/>
    <property type="project" value="UniProtKB-SubCell"/>
</dbReference>
<dbReference type="AlphaFoldDB" id="A0A8J9YER0"/>
<feature type="transmembrane region" description="Helical" evidence="10">
    <location>
        <begin position="302"/>
        <end position="330"/>
    </location>
</feature>
<evidence type="ECO:0000256" key="2">
    <source>
        <dbReference type="ARBA" id="ARBA00010794"/>
    </source>
</evidence>